<evidence type="ECO:0000256" key="1">
    <source>
        <dbReference type="ARBA" id="ARBA00004651"/>
    </source>
</evidence>
<evidence type="ECO:0000313" key="10">
    <source>
        <dbReference type="Proteomes" id="UP000035199"/>
    </source>
</evidence>
<sequence length="424" mass="44727">MTSNPAVKTNRSRWAVFARLPLAVQLLLLTQMLFNVGFYLVVPFLATFMSQSLAASGTMIGLVLGLRTFSQQGLFFVGGALTDRFGVKPILLIGIAIRIIGFIAAGLSTTASQLLIAVVLIGFAAALFSPAAEASFSVAGRSTEDSGLITRAELFALDTVFSRVGALIGPILGAVLLPIGFPLMCFIAAGIFGMLLLSHALTVPAVTTPPSASIWNSLATVLRNKLFIAFAVAYSTGLVAYNQQYLSLPVELERATGSQEAIGWMFVFASIFVLLLQMPLARWAQQRTATVALAAGFISTASSFALIALLAPLTPADGWLSIAPILIMLMLLHIGQMVAVPIARDLVGIIAHEEHVGTYFGFLNSFGGLSVLISSLILGGLLDFAHTPQPTAALPWLVLTAIMAASAIALPRIATIARSRKVSI</sequence>
<evidence type="ECO:0000256" key="3">
    <source>
        <dbReference type="ARBA" id="ARBA00022475"/>
    </source>
</evidence>
<feature type="transmembrane region" description="Helical" evidence="7">
    <location>
        <begin position="292"/>
        <end position="313"/>
    </location>
</feature>
<feature type="transmembrane region" description="Helical" evidence="7">
    <location>
        <begin position="261"/>
        <end position="280"/>
    </location>
</feature>
<evidence type="ECO:0000256" key="5">
    <source>
        <dbReference type="ARBA" id="ARBA00022989"/>
    </source>
</evidence>
<keyword evidence="3" id="KW-1003">Cell membrane</keyword>
<evidence type="ECO:0000256" key="4">
    <source>
        <dbReference type="ARBA" id="ARBA00022692"/>
    </source>
</evidence>
<protein>
    <submittedName>
        <fullName evidence="9">Major Facilitator Superfamily transporter</fullName>
    </submittedName>
</protein>
<evidence type="ECO:0000256" key="2">
    <source>
        <dbReference type="ARBA" id="ARBA00022448"/>
    </source>
</evidence>
<feature type="transmembrane region" description="Helical" evidence="7">
    <location>
        <begin position="186"/>
        <end position="206"/>
    </location>
</feature>
<dbReference type="InterPro" id="IPR036259">
    <property type="entry name" value="MFS_trans_sf"/>
</dbReference>
<dbReference type="EMBL" id="CP011542">
    <property type="protein sequence ID" value="AKK06212.1"/>
    <property type="molecule type" value="Genomic_DNA"/>
</dbReference>
<feature type="transmembrane region" description="Helical" evidence="7">
    <location>
        <begin position="319"/>
        <end position="340"/>
    </location>
</feature>
<keyword evidence="5 7" id="KW-1133">Transmembrane helix</keyword>
<dbReference type="GO" id="GO:0022857">
    <property type="term" value="F:transmembrane transporter activity"/>
    <property type="evidence" value="ECO:0007669"/>
    <property type="project" value="InterPro"/>
</dbReference>
<dbReference type="RefSeq" id="WP_047262281.1">
    <property type="nucleotide sequence ID" value="NZ_CP011542.1"/>
</dbReference>
<proteinExistence type="predicted"/>
<reference evidence="9 10" key="1">
    <citation type="journal article" date="2015" name="Genome Announc.">
        <title>Complete Genome Sequence of the Type Strain Corynebacterium mustelae DSM 45274, Isolated from Various Tissues of a Male Ferret with Lethal Sepsis.</title>
        <authorList>
            <person name="Ruckert C."/>
            <person name="Eimer J."/>
            <person name="Winkler A."/>
            <person name="Tauch A."/>
        </authorList>
    </citation>
    <scope>NUCLEOTIDE SEQUENCE [LARGE SCALE GENOMIC DNA]</scope>
    <source>
        <strain evidence="9 10">DSM 45274</strain>
    </source>
</reference>
<dbReference type="Proteomes" id="UP000035199">
    <property type="component" value="Chromosome"/>
</dbReference>
<feature type="transmembrane region" description="Helical" evidence="7">
    <location>
        <begin position="48"/>
        <end position="69"/>
    </location>
</feature>
<name>A0A0G3H543_9CORY</name>
<feature type="transmembrane region" description="Helical" evidence="7">
    <location>
        <begin position="160"/>
        <end position="180"/>
    </location>
</feature>
<dbReference type="Pfam" id="PF07690">
    <property type="entry name" value="MFS_1"/>
    <property type="match status" value="1"/>
</dbReference>
<dbReference type="KEGG" id="cmv:CMUST_09480"/>
<evidence type="ECO:0000313" key="9">
    <source>
        <dbReference type="EMBL" id="AKK06212.1"/>
    </source>
</evidence>
<dbReference type="GO" id="GO:0005886">
    <property type="term" value="C:plasma membrane"/>
    <property type="evidence" value="ECO:0007669"/>
    <property type="project" value="UniProtKB-SubCell"/>
</dbReference>
<dbReference type="InterPro" id="IPR020846">
    <property type="entry name" value="MFS_dom"/>
</dbReference>
<keyword evidence="2" id="KW-0813">Transport</keyword>
<keyword evidence="6 7" id="KW-0472">Membrane</keyword>
<keyword evidence="10" id="KW-1185">Reference proteome</keyword>
<keyword evidence="4 7" id="KW-0812">Transmembrane</keyword>
<organism evidence="9 10">
    <name type="scientific">Corynebacterium mustelae</name>
    <dbReference type="NCBI Taxonomy" id="571915"/>
    <lineage>
        <taxon>Bacteria</taxon>
        <taxon>Bacillati</taxon>
        <taxon>Actinomycetota</taxon>
        <taxon>Actinomycetes</taxon>
        <taxon>Mycobacteriales</taxon>
        <taxon>Corynebacteriaceae</taxon>
        <taxon>Corynebacterium</taxon>
    </lineage>
</organism>
<evidence type="ECO:0000256" key="7">
    <source>
        <dbReference type="SAM" id="Phobius"/>
    </source>
</evidence>
<evidence type="ECO:0000256" key="6">
    <source>
        <dbReference type="ARBA" id="ARBA00023136"/>
    </source>
</evidence>
<dbReference type="OrthoDB" id="3285778at2"/>
<feature type="transmembrane region" description="Helical" evidence="7">
    <location>
        <begin position="20"/>
        <end position="42"/>
    </location>
</feature>
<feature type="transmembrane region" description="Helical" evidence="7">
    <location>
        <begin position="361"/>
        <end position="382"/>
    </location>
</feature>
<gene>
    <name evidence="9" type="ORF">CMUST_09480</name>
</gene>
<reference evidence="10" key="2">
    <citation type="submission" date="2015-05" db="EMBL/GenBank/DDBJ databases">
        <title>Complete genome sequence of Corynebacterium mustelae DSM 45274, isolated from various tissues of a male ferret with lethal sepsis.</title>
        <authorList>
            <person name="Ruckert C."/>
            <person name="Albersmeier A."/>
            <person name="Winkler A."/>
            <person name="Tauch A."/>
        </authorList>
    </citation>
    <scope>NUCLEOTIDE SEQUENCE [LARGE SCALE GENOMIC DNA]</scope>
    <source>
        <strain evidence="10">DSM 45274</strain>
    </source>
</reference>
<evidence type="ECO:0000259" key="8">
    <source>
        <dbReference type="PROSITE" id="PS50850"/>
    </source>
</evidence>
<dbReference type="InterPro" id="IPR011701">
    <property type="entry name" value="MFS"/>
</dbReference>
<dbReference type="STRING" id="571915.CMUST_09480"/>
<feature type="transmembrane region" description="Helical" evidence="7">
    <location>
        <begin position="114"/>
        <end position="139"/>
    </location>
</feature>
<dbReference type="PANTHER" id="PTHR23517:SF2">
    <property type="entry name" value="MULTIDRUG RESISTANCE PROTEIN MDTH"/>
    <property type="match status" value="1"/>
</dbReference>
<dbReference type="Gene3D" id="1.20.1250.20">
    <property type="entry name" value="MFS general substrate transporter like domains"/>
    <property type="match status" value="1"/>
</dbReference>
<dbReference type="PROSITE" id="PS50850">
    <property type="entry name" value="MFS"/>
    <property type="match status" value="1"/>
</dbReference>
<dbReference type="SUPFAM" id="SSF103473">
    <property type="entry name" value="MFS general substrate transporter"/>
    <property type="match status" value="1"/>
</dbReference>
<feature type="transmembrane region" description="Helical" evidence="7">
    <location>
        <begin position="394"/>
        <end position="414"/>
    </location>
</feature>
<dbReference type="AlphaFoldDB" id="A0A0G3H543"/>
<feature type="transmembrane region" description="Helical" evidence="7">
    <location>
        <begin position="226"/>
        <end position="241"/>
    </location>
</feature>
<dbReference type="PATRIC" id="fig|571915.4.peg.2007"/>
<feature type="transmembrane region" description="Helical" evidence="7">
    <location>
        <begin position="90"/>
        <end position="108"/>
    </location>
</feature>
<comment type="subcellular location">
    <subcellularLocation>
        <location evidence="1">Cell membrane</location>
        <topology evidence="1">Multi-pass membrane protein</topology>
    </subcellularLocation>
</comment>
<dbReference type="PANTHER" id="PTHR23517">
    <property type="entry name" value="RESISTANCE PROTEIN MDTM, PUTATIVE-RELATED-RELATED"/>
    <property type="match status" value="1"/>
</dbReference>
<feature type="domain" description="Major facilitator superfamily (MFS) profile" evidence="8">
    <location>
        <begin position="23"/>
        <end position="418"/>
    </location>
</feature>
<dbReference type="InterPro" id="IPR050171">
    <property type="entry name" value="MFS_Transporters"/>
</dbReference>
<accession>A0A0G3H543</accession>